<feature type="transmembrane region" description="Helical" evidence="2">
    <location>
        <begin position="12"/>
        <end position="29"/>
    </location>
</feature>
<reference evidence="3" key="1">
    <citation type="journal article" date="2021" name="Proc. Natl. Acad. Sci. U.S.A.">
        <title>Three genomes in the algal genus Volvox reveal the fate of a haploid sex-determining region after a transition to homothallism.</title>
        <authorList>
            <person name="Yamamoto K."/>
            <person name="Hamaji T."/>
            <person name="Kawai-Toyooka H."/>
            <person name="Matsuzaki R."/>
            <person name="Takahashi F."/>
            <person name="Nishimura Y."/>
            <person name="Kawachi M."/>
            <person name="Noguchi H."/>
            <person name="Minakuchi Y."/>
            <person name="Umen J.G."/>
            <person name="Toyoda A."/>
            <person name="Nozaki H."/>
        </authorList>
    </citation>
    <scope>NUCLEOTIDE SEQUENCE</scope>
    <source>
        <strain evidence="3">NIES-3780</strain>
    </source>
</reference>
<sequence>MQPLQWMIPKAHAAWVVLLLMYPVLADMGEYTKGLKGSSILLAEALLIMGVTFTVLSVLILLIALLELTGTAFYCSIAHVALATLWFPVVGISIFLVTQRHYPAVAFLAAGAIFIAAHTALAWRQRCWCCGATAKSSFTENPKSALLTSPGGSGDNGPQGRGDSPTGSRDPSPGSCHQFNPVAGVAGSAALEGRNPFYATYGLLPGSSVFAYQIFIPGSDEQQAAGWGPQSARNDSPGSDVSNVRSSMQPLVQLQPPSTAHSQQ</sequence>
<feature type="compositionally biased region" description="Polar residues" evidence="1">
    <location>
        <begin position="231"/>
        <end position="264"/>
    </location>
</feature>
<name>A0A8J4B8S8_9CHLO</name>
<keyword evidence="4" id="KW-1185">Reference proteome</keyword>
<evidence type="ECO:0000313" key="4">
    <source>
        <dbReference type="Proteomes" id="UP000747399"/>
    </source>
</evidence>
<gene>
    <name evidence="3" type="ORF">Vafri_12011</name>
</gene>
<feature type="region of interest" description="Disordered" evidence="1">
    <location>
        <begin position="141"/>
        <end position="176"/>
    </location>
</feature>
<dbReference type="EMBL" id="BNCO01000025">
    <property type="protein sequence ID" value="GIL56700.1"/>
    <property type="molecule type" value="Genomic_DNA"/>
</dbReference>
<feature type="transmembrane region" description="Helical" evidence="2">
    <location>
        <begin position="104"/>
        <end position="123"/>
    </location>
</feature>
<keyword evidence="2" id="KW-1133">Transmembrane helix</keyword>
<comment type="caution">
    <text evidence="3">The sequence shown here is derived from an EMBL/GenBank/DDBJ whole genome shotgun (WGS) entry which is preliminary data.</text>
</comment>
<feature type="transmembrane region" description="Helical" evidence="2">
    <location>
        <begin position="41"/>
        <end position="65"/>
    </location>
</feature>
<keyword evidence="2" id="KW-0812">Transmembrane</keyword>
<dbReference type="AlphaFoldDB" id="A0A8J4B8S8"/>
<feature type="region of interest" description="Disordered" evidence="1">
    <location>
        <begin position="221"/>
        <end position="264"/>
    </location>
</feature>
<keyword evidence="2" id="KW-0472">Membrane</keyword>
<accession>A0A8J4B8S8</accession>
<evidence type="ECO:0000313" key="3">
    <source>
        <dbReference type="EMBL" id="GIL56700.1"/>
    </source>
</evidence>
<proteinExistence type="predicted"/>
<evidence type="ECO:0000256" key="2">
    <source>
        <dbReference type="SAM" id="Phobius"/>
    </source>
</evidence>
<feature type="transmembrane region" description="Helical" evidence="2">
    <location>
        <begin position="71"/>
        <end position="97"/>
    </location>
</feature>
<protein>
    <submittedName>
        <fullName evidence="3">Uncharacterized protein</fullName>
    </submittedName>
</protein>
<feature type="compositionally biased region" description="Gly residues" evidence="1">
    <location>
        <begin position="151"/>
        <end position="160"/>
    </location>
</feature>
<organism evidence="3 4">
    <name type="scientific">Volvox africanus</name>
    <dbReference type="NCBI Taxonomy" id="51714"/>
    <lineage>
        <taxon>Eukaryota</taxon>
        <taxon>Viridiplantae</taxon>
        <taxon>Chlorophyta</taxon>
        <taxon>core chlorophytes</taxon>
        <taxon>Chlorophyceae</taxon>
        <taxon>CS clade</taxon>
        <taxon>Chlamydomonadales</taxon>
        <taxon>Volvocaceae</taxon>
        <taxon>Volvox</taxon>
    </lineage>
</organism>
<dbReference type="Proteomes" id="UP000747399">
    <property type="component" value="Unassembled WGS sequence"/>
</dbReference>
<evidence type="ECO:0000256" key="1">
    <source>
        <dbReference type="SAM" id="MobiDB-lite"/>
    </source>
</evidence>